<evidence type="ECO:0000313" key="1">
    <source>
        <dbReference type="EMBL" id="ASF46903.1"/>
    </source>
</evidence>
<organism evidence="1 2">
    <name type="scientific">Methylovulum psychrotolerans</name>
    <dbReference type="NCBI Taxonomy" id="1704499"/>
    <lineage>
        <taxon>Bacteria</taxon>
        <taxon>Pseudomonadati</taxon>
        <taxon>Pseudomonadota</taxon>
        <taxon>Gammaproteobacteria</taxon>
        <taxon>Methylococcales</taxon>
        <taxon>Methylococcaceae</taxon>
        <taxon>Methylovulum</taxon>
    </lineage>
</organism>
<dbReference type="EMBL" id="CP022129">
    <property type="protein sequence ID" value="ASF46903.1"/>
    <property type="molecule type" value="Genomic_DNA"/>
</dbReference>
<dbReference type="AlphaFoldDB" id="A0A1Z4C058"/>
<accession>A0A1Z4C058</accession>
<proteinExistence type="predicted"/>
<dbReference type="KEGG" id="mpsy:CEK71_12945"/>
<name>A0A1Z4C058_9GAMM</name>
<sequence>MGLGGWVWASLCHAGKGYFKRKRLGSTGNCYACLARQFKSRCYRSVWFGDGGGEKPQQITCMVLAS</sequence>
<evidence type="ECO:0000313" key="2">
    <source>
        <dbReference type="Proteomes" id="UP000197019"/>
    </source>
</evidence>
<reference evidence="1 2" key="1">
    <citation type="submission" date="2017-06" db="EMBL/GenBank/DDBJ databases">
        <title>Genome Sequencing of the methanotroph Methylovulum psychrotolerants str. HV10-M2 isolated from a high-altitude environment.</title>
        <authorList>
            <person name="Mateos-Rivera A."/>
        </authorList>
    </citation>
    <scope>NUCLEOTIDE SEQUENCE [LARGE SCALE GENOMIC DNA]</scope>
    <source>
        <strain evidence="1 2">HV10_M2</strain>
    </source>
</reference>
<protein>
    <submittedName>
        <fullName evidence="1">Uncharacterized protein</fullName>
    </submittedName>
</protein>
<dbReference type="Proteomes" id="UP000197019">
    <property type="component" value="Chromosome"/>
</dbReference>
<gene>
    <name evidence="1" type="ORF">CEK71_12945</name>
</gene>
<keyword evidence="2" id="KW-1185">Reference proteome</keyword>